<evidence type="ECO:0000313" key="4">
    <source>
        <dbReference type="Proteomes" id="UP000777438"/>
    </source>
</evidence>
<dbReference type="Pfam" id="PF12697">
    <property type="entry name" value="Abhydrolase_6"/>
    <property type="match status" value="1"/>
</dbReference>
<dbReference type="AlphaFoldDB" id="A0A9P8VWE8"/>
<comment type="caution">
    <text evidence="3">The sequence shown here is derived from an EMBL/GenBank/DDBJ whole genome shotgun (WGS) entry which is preliminary data.</text>
</comment>
<name>A0A9P8VWE8_9HYPO</name>
<proteinExistence type="predicted"/>
<gene>
    <name evidence="3" type="ORF">B0T10DRAFT_566768</name>
</gene>
<dbReference type="InterPro" id="IPR005152">
    <property type="entry name" value="Lipase_secreted"/>
</dbReference>
<feature type="signal peptide" evidence="1">
    <location>
        <begin position="1"/>
        <end position="22"/>
    </location>
</feature>
<keyword evidence="4" id="KW-1185">Reference proteome</keyword>
<dbReference type="SUPFAM" id="SSF53474">
    <property type="entry name" value="alpha/beta-Hydrolases"/>
    <property type="match status" value="1"/>
</dbReference>
<feature type="chain" id="PRO_5040506865" evidence="1">
    <location>
        <begin position="23"/>
        <end position="480"/>
    </location>
</feature>
<dbReference type="InterPro" id="IPR029058">
    <property type="entry name" value="AB_hydrolase_fold"/>
</dbReference>
<dbReference type="OrthoDB" id="5382058at2759"/>
<reference evidence="3 4" key="1">
    <citation type="journal article" date="2021" name="Nat. Commun.">
        <title>Genetic determinants of endophytism in the Arabidopsis root mycobiome.</title>
        <authorList>
            <person name="Mesny F."/>
            <person name="Miyauchi S."/>
            <person name="Thiergart T."/>
            <person name="Pickel B."/>
            <person name="Atanasova L."/>
            <person name="Karlsson M."/>
            <person name="Huettel B."/>
            <person name="Barry K.W."/>
            <person name="Haridas S."/>
            <person name="Chen C."/>
            <person name="Bauer D."/>
            <person name="Andreopoulos W."/>
            <person name="Pangilinan J."/>
            <person name="LaButti K."/>
            <person name="Riley R."/>
            <person name="Lipzen A."/>
            <person name="Clum A."/>
            <person name="Drula E."/>
            <person name="Henrissat B."/>
            <person name="Kohler A."/>
            <person name="Grigoriev I.V."/>
            <person name="Martin F.M."/>
            <person name="Hacquard S."/>
        </authorList>
    </citation>
    <scope>NUCLEOTIDE SEQUENCE [LARGE SCALE GENOMIC DNA]</scope>
    <source>
        <strain evidence="3 4">MPI-CAGE-CH-0241</strain>
    </source>
</reference>
<dbReference type="Proteomes" id="UP000777438">
    <property type="component" value="Unassembled WGS sequence"/>
</dbReference>
<organism evidence="3 4">
    <name type="scientific">Thelonectria olida</name>
    <dbReference type="NCBI Taxonomy" id="1576542"/>
    <lineage>
        <taxon>Eukaryota</taxon>
        <taxon>Fungi</taxon>
        <taxon>Dikarya</taxon>
        <taxon>Ascomycota</taxon>
        <taxon>Pezizomycotina</taxon>
        <taxon>Sordariomycetes</taxon>
        <taxon>Hypocreomycetidae</taxon>
        <taxon>Hypocreales</taxon>
        <taxon>Nectriaceae</taxon>
        <taxon>Thelonectria</taxon>
    </lineage>
</organism>
<accession>A0A9P8VWE8</accession>
<keyword evidence="3" id="KW-0378">Hydrolase</keyword>
<protein>
    <submittedName>
        <fullName evidence="3">Alpha/Beta hydrolase protein</fullName>
    </submittedName>
</protein>
<evidence type="ECO:0000313" key="3">
    <source>
        <dbReference type="EMBL" id="KAH6876552.1"/>
    </source>
</evidence>
<evidence type="ECO:0000259" key="2">
    <source>
        <dbReference type="Pfam" id="PF12697"/>
    </source>
</evidence>
<dbReference type="EMBL" id="JAGPYM010000034">
    <property type="protein sequence ID" value="KAH6876552.1"/>
    <property type="molecule type" value="Genomic_DNA"/>
</dbReference>
<dbReference type="GO" id="GO:0016042">
    <property type="term" value="P:lipid catabolic process"/>
    <property type="evidence" value="ECO:0007669"/>
    <property type="project" value="InterPro"/>
</dbReference>
<dbReference type="InterPro" id="IPR000073">
    <property type="entry name" value="AB_hydrolase_1"/>
</dbReference>
<dbReference type="Gene3D" id="3.40.50.1820">
    <property type="entry name" value="alpha/beta hydrolase"/>
    <property type="match status" value="2"/>
</dbReference>
<dbReference type="GO" id="GO:0004806">
    <property type="term" value="F:triacylglycerol lipase activity"/>
    <property type="evidence" value="ECO:0007669"/>
    <property type="project" value="InterPro"/>
</dbReference>
<dbReference type="PANTHER" id="PTHR34853:SF1">
    <property type="entry name" value="LIPASE 5"/>
    <property type="match status" value="1"/>
</dbReference>
<sequence>MIFSTLRRAAIFLALATSQVLAENPFPDTTTCDELCQQKALSGSKWISEQQSDPDFGFYKVPSKFSSHLSPGLVLTVEDATNLTNYVVPSGLTMSRLIYTTEDLNGTVLPASAYVLWPYSPLSSSSNSTKQGIPLVAWAHGTTGTFKPCAPSSYRALQYHFQVPFALALQGIAVVAPDYAGLGLSELPSGETIPHPWLTAPAHANDLAHAVAAARSAFPNLLDSEGPFVAMGHSQGGGASWAFAERQAKKPLKGYKGTVSIAPVTRILDDLAYFSDNSLQAPILFAQGAVIDSISKTYPKYNYAGLTPKSYDRWHNVLAKVEGCFPILFQVFGDLAVSDLAKPKWYNDPLVEEWAERVQAGRKPFAGPLLVLNGDEDHVVRHEGVDAAVKATCDLVEGLRAKDSVEHVTYPGMDHFSVIQASQLKWMGWIKDRLAGEKLESKACSSTVTPRLRTDSNPQSSAPNFFLSFFGPEESWKYNL</sequence>
<keyword evidence="1" id="KW-0732">Signal</keyword>
<evidence type="ECO:0000256" key="1">
    <source>
        <dbReference type="SAM" id="SignalP"/>
    </source>
</evidence>
<dbReference type="PANTHER" id="PTHR34853">
    <property type="match status" value="1"/>
</dbReference>
<feature type="domain" description="AB hydrolase-1" evidence="2">
    <location>
        <begin position="139"/>
        <end position="418"/>
    </location>
</feature>